<dbReference type="AlphaFoldDB" id="A0A853F9H9"/>
<dbReference type="RefSeq" id="WP_129968582.1">
    <property type="nucleotide sequence ID" value="NZ_JACCEW010000002.1"/>
</dbReference>
<feature type="signal peptide" evidence="1">
    <location>
        <begin position="1"/>
        <end position="19"/>
    </location>
</feature>
<dbReference type="Proteomes" id="UP000580517">
    <property type="component" value="Unassembled WGS sequence"/>
</dbReference>
<dbReference type="Pfam" id="PF01551">
    <property type="entry name" value="Peptidase_M23"/>
    <property type="match status" value="1"/>
</dbReference>
<dbReference type="Gene3D" id="2.70.70.10">
    <property type="entry name" value="Glucose Permease (Domain IIA)"/>
    <property type="match status" value="1"/>
</dbReference>
<dbReference type="InterPro" id="IPR050570">
    <property type="entry name" value="Cell_wall_metabolism_enzyme"/>
</dbReference>
<dbReference type="CDD" id="cd12797">
    <property type="entry name" value="M23_peptidase"/>
    <property type="match status" value="1"/>
</dbReference>
<keyword evidence="5" id="KW-1185">Reference proteome</keyword>
<feature type="domain" description="M23ase beta-sheet core" evidence="2">
    <location>
        <begin position="178"/>
        <end position="272"/>
    </location>
</feature>
<proteinExistence type="predicted"/>
<evidence type="ECO:0000313" key="5">
    <source>
        <dbReference type="Proteomes" id="UP000580517"/>
    </source>
</evidence>
<accession>A0A853F9H9</accession>
<dbReference type="OrthoDB" id="9815245at2"/>
<dbReference type="Gene3D" id="2.60.40.1590">
    <property type="entry name" value="Peptidoglycan hydrolase domains"/>
    <property type="match status" value="1"/>
</dbReference>
<dbReference type="PANTHER" id="PTHR21666:SF285">
    <property type="entry name" value="M23 FAMILY METALLOPEPTIDASE"/>
    <property type="match status" value="1"/>
</dbReference>
<evidence type="ECO:0000259" key="2">
    <source>
        <dbReference type="Pfam" id="PF01551"/>
    </source>
</evidence>
<dbReference type="SUPFAM" id="SSF51261">
    <property type="entry name" value="Duplicated hybrid motif"/>
    <property type="match status" value="1"/>
</dbReference>
<dbReference type="EMBL" id="JACCEW010000002">
    <property type="protein sequence ID" value="NYT36627.1"/>
    <property type="molecule type" value="Genomic_DNA"/>
</dbReference>
<name>A0A853F9H9_9BURK</name>
<evidence type="ECO:0000256" key="1">
    <source>
        <dbReference type="SAM" id="SignalP"/>
    </source>
</evidence>
<dbReference type="GO" id="GO:0004222">
    <property type="term" value="F:metalloendopeptidase activity"/>
    <property type="evidence" value="ECO:0007669"/>
    <property type="project" value="TreeGrafter"/>
</dbReference>
<dbReference type="InterPro" id="IPR016047">
    <property type="entry name" value="M23ase_b-sheet_dom"/>
</dbReference>
<organism evidence="4 5">
    <name type="scientific">Allopusillimonas soli</name>
    <dbReference type="NCBI Taxonomy" id="659016"/>
    <lineage>
        <taxon>Bacteria</taxon>
        <taxon>Pseudomonadati</taxon>
        <taxon>Pseudomonadota</taxon>
        <taxon>Betaproteobacteria</taxon>
        <taxon>Burkholderiales</taxon>
        <taxon>Alcaligenaceae</taxon>
        <taxon>Allopusillimonas</taxon>
    </lineage>
</organism>
<feature type="domain" description="Peptidase family M23 N-terminal" evidence="3">
    <location>
        <begin position="28"/>
        <end position="102"/>
    </location>
</feature>
<dbReference type="InterPro" id="IPR011055">
    <property type="entry name" value="Dup_hybrid_motif"/>
</dbReference>
<dbReference type="FunFam" id="2.70.70.10:FF:000019">
    <property type="entry name" value="M23 family peptidase"/>
    <property type="match status" value="1"/>
</dbReference>
<gene>
    <name evidence="4" type="ORF">H0A68_07060</name>
</gene>
<sequence length="281" mass="30489">MYRSLVLCMALALPMLTHAEGYITRLLNHPVPGGVAVVGLGTNAGPPPRVTYDGTPVMVLKDSDGEYIAVVGLDVQKTRPGPAHVQVGGPQGKRALGFNVASREYPAQHIRLKNKKQVNPDPEQLARIEREYKQQIAAYSQFREDIPSNISLDRPVEGGRLSSRFGLRRFFNGEERNPHSGLDFAVPAGTPVKAPADGIVTLVGDLFFNGKTVFLDHGQGLVTMYCHLSAIDVQEGQVVSRGQVIARVGSTGRATGPHLHWNVSLNNARVDPAIFINAYKP</sequence>
<dbReference type="PANTHER" id="PTHR21666">
    <property type="entry name" value="PEPTIDASE-RELATED"/>
    <property type="match status" value="1"/>
</dbReference>
<reference evidence="4 5" key="1">
    <citation type="submission" date="2020-07" db="EMBL/GenBank/DDBJ databases">
        <title>Taxonomic revisions and descriptions of new bacterial species based on genomic comparisons in the high-G+C-content subgroup of the family Alcaligenaceae.</title>
        <authorList>
            <person name="Szabo A."/>
            <person name="Felfoldi T."/>
        </authorList>
    </citation>
    <scope>NUCLEOTIDE SEQUENCE [LARGE SCALE GENOMIC DNA]</scope>
    <source>
        <strain evidence="4 5">DSM 25264</strain>
    </source>
</reference>
<feature type="chain" id="PRO_5032716824" evidence="1">
    <location>
        <begin position="20"/>
        <end position="281"/>
    </location>
</feature>
<keyword evidence="1" id="KW-0732">Signal</keyword>
<comment type="caution">
    <text evidence="4">The sequence shown here is derived from an EMBL/GenBank/DDBJ whole genome shotgun (WGS) entry which is preliminary data.</text>
</comment>
<dbReference type="Pfam" id="PF18421">
    <property type="entry name" value="Peptidase_M23_N"/>
    <property type="match status" value="1"/>
</dbReference>
<protein>
    <submittedName>
        <fullName evidence="4">Peptidoglycan DD-metalloendopeptidase family protein</fullName>
    </submittedName>
</protein>
<evidence type="ECO:0000313" key="4">
    <source>
        <dbReference type="EMBL" id="NYT36627.1"/>
    </source>
</evidence>
<evidence type="ECO:0000259" key="3">
    <source>
        <dbReference type="Pfam" id="PF18421"/>
    </source>
</evidence>
<dbReference type="InterPro" id="IPR040487">
    <property type="entry name" value="Peptidase_M23_N"/>
</dbReference>